<sequence length="94" mass="10001">MAGIAGRNKVFVLALKVFGQSFARRETSPGLAGLTSECLMSFISVAVGRDRSLSLVKRSILQYAGLPFSDALTTRQVAQVGRLRATCVPEAGEV</sequence>
<dbReference type="EMBL" id="CP036299">
    <property type="protein sequence ID" value="QDV29851.1"/>
    <property type="molecule type" value="Genomic_DNA"/>
</dbReference>
<gene>
    <name evidence="1" type="ORF">Spb1_17700</name>
</gene>
<accession>A0A518GN29</accession>
<dbReference type="AlphaFoldDB" id="A0A518GN29"/>
<proteinExistence type="predicted"/>
<reference evidence="1 2" key="1">
    <citation type="submission" date="2019-02" db="EMBL/GenBank/DDBJ databases">
        <title>Deep-cultivation of Planctomycetes and their phenomic and genomic characterization uncovers novel biology.</title>
        <authorList>
            <person name="Wiegand S."/>
            <person name="Jogler M."/>
            <person name="Boedeker C."/>
            <person name="Pinto D."/>
            <person name="Vollmers J."/>
            <person name="Rivas-Marin E."/>
            <person name="Kohn T."/>
            <person name="Peeters S.H."/>
            <person name="Heuer A."/>
            <person name="Rast P."/>
            <person name="Oberbeckmann S."/>
            <person name="Bunk B."/>
            <person name="Jeske O."/>
            <person name="Meyerdierks A."/>
            <person name="Storesund J.E."/>
            <person name="Kallscheuer N."/>
            <person name="Luecker S."/>
            <person name="Lage O.M."/>
            <person name="Pohl T."/>
            <person name="Merkel B.J."/>
            <person name="Hornburger P."/>
            <person name="Mueller R.-W."/>
            <person name="Bruemmer F."/>
            <person name="Labrenz M."/>
            <person name="Spormann A.M."/>
            <person name="Op den Camp H."/>
            <person name="Overmann J."/>
            <person name="Amann R."/>
            <person name="Jetten M.S.M."/>
            <person name="Mascher T."/>
            <person name="Medema M.H."/>
            <person name="Devos D.P."/>
            <person name="Kaster A.-K."/>
            <person name="Ovreas L."/>
            <person name="Rohde M."/>
            <person name="Galperin M.Y."/>
            <person name="Jogler C."/>
        </authorList>
    </citation>
    <scope>NUCLEOTIDE SEQUENCE [LARGE SCALE GENOMIC DNA]</scope>
    <source>
        <strain evidence="1 2">Spb1</strain>
    </source>
</reference>
<name>A0A518GN29_9PLAN</name>
<protein>
    <submittedName>
        <fullName evidence="1">Uncharacterized protein</fullName>
    </submittedName>
</protein>
<evidence type="ECO:0000313" key="2">
    <source>
        <dbReference type="Proteomes" id="UP000315349"/>
    </source>
</evidence>
<organism evidence="1 2">
    <name type="scientific">Planctopirus ephydatiae</name>
    <dbReference type="NCBI Taxonomy" id="2528019"/>
    <lineage>
        <taxon>Bacteria</taxon>
        <taxon>Pseudomonadati</taxon>
        <taxon>Planctomycetota</taxon>
        <taxon>Planctomycetia</taxon>
        <taxon>Planctomycetales</taxon>
        <taxon>Planctomycetaceae</taxon>
        <taxon>Planctopirus</taxon>
    </lineage>
</organism>
<evidence type="ECO:0000313" key="1">
    <source>
        <dbReference type="EMBL" id="QDV29851.1"/>
    </source>
</evidence>
<dbReference type="Proteomes" id="UP000315349">
    <property type="component" value="Chromosome"/>
</dbReference>
<keyword evidence="2" id="KW-1185">Reference proteome</keyword>
<dbReference type="KEGG" id="peh:Spb1_17700"/>